<dbReference type="GO" id="GO:0016020">
    <property type="term" value="C:membrane"/>
    <property type="evidence" value="ECO:0007669"/>
    <property type="project" value="UniProtKB-SubCell"/>
</dbReference>
<evidence type="ECO:0000256" key="2">
    <source>
        <dbReference type="ARBA" id="ARBA00023136"/>
    </source>
</evidence>
<keyword evidence="2" id="KW-0472">Membrane</keyword>
<dbReference type="PANTHER" id="PTHR46825:SF11">
    <property type="entry name" value="PENICILLIN-BINDING PROTEIN 4"/>
    <property type="match status" value="1"/>
</dbReference>
<organism evidence="4 5">
    <name type="scientific">Cellulomonas triticagri</name>
    <dbReference type="NCBI Taxonomy" id="2483352"/>
    <lineage>
        <taxon>Bacteria</taxon>
        <taxon>Bacillati</taxon>
        <taxon>Actinomycetota</taxon>
        <taxon>Actinomycetes</taxon>
        <taxon>Micrococcales</taxon>
        <taxon>Cellulomonadaceae</taxon>
        <taxon>Cellulomonas</taxon>
    </lineage>
</organism>
<dbReference type="RefSeq" id="WP_122149320.1">
    <property type="nucleotide sequence ID" value="NZ_RFFI01000048.1"/>
</dbReference>
<dbReference type="InterPro" id="IPR050491">
    <property type="entry name" value="AmpC-like"/>
</dbReference>
<keyword evidence="5" id="KW-1185">Reference proteome</keyword>
<gene>
    <name evidence="4" type="ORF">EBM89_10170</name>
</gene>
<proteinExistence type="predicted"/>
<comment type="caution">
    <text evidence="4">The sequence shown here is derived from an EMBL/GenBank/DDBJ whole genome shotgun (WGS) entry which is preliminary data.</text>
</comment>
<evidence type="ECO:0000313" key="5">
    <source>
        <dbReference type="Proteomes" id="UP000269289"/>
    </source>
</evidence>
<sequence>MTADDAARTATSLHERALASGFSGVIRVDHAGAAVHEQGYGLADRAHAVPCTPGHRFGLASIAKGFTALTVGTLVDEGVLGFATPVREVLGADLPLVDDAVTVDHLLSHTSGIGDYIDESAGGEITDYVLRRPVHELDDVEAFLPELDGRPQVQAPGTGFAYNNSGYALLAVVAQRVAGVPFADLVTERVLTPAGMSRSGFLRSDALPGDVARGYLDADGLRTNVLHLPVVATGDGGAHATAADLAAFWRALLAGDLVSAGTLAALTDPRSVVEDEGMRYGAGFWRGLDSEALVLEGYDAGVSGRTWYDPATDVTATVLANWSDGAWPVLSTD</sequence>
<accession>A0A3M2JGR8</accession>
<evidence type="ECO:0000259" key="3">
    <source>
        <dbReference type="Pfam" id="PF00144"/>
    </source>
</evidence>
<dbReference type="Proteomes" id="UP000269289">
    <property type="component" value="Unassembled WGS sequence"/>
</dbReference>
<name>A0A3M2JGR8_9CELL</name>
<dbReference type="SUPFAM" id="SSF56601">
    <property type="entry name" value="beta-lactamase/transpeptidase-like"/>
    <property type="match status" value="1"/>
</dbReference>
<comment type="subcellular location">
    <subcellularLocation>
        <location evidence="1">Membrane</location>
    </subcellularLocation>
</comment>
<dbReference type="InterPro" id="IPR012338">
    <property type="entry name" value="Beta-lactam/transpept-like"/>
</dbReference>
<feature type="domain" description="Beta-lactamase-related" evidence="3">
    <location>
        <begin position="26"/>
        <end position="325"/>
    </location>
</feature>
<dbReference type="GO" id="GO:0016787">
    <property type="term" value="F:hydrolase activity"/>
    <property type="evidence" value="ECO:0007669"/>
    <property type="project" value="UniProtKB-KW"/>
</dbReference>
<keyword evidence="4" id="KW-0378">Hydrolase</keyword>
<dbReference type="OrthoDB" id="9809635at2"/>
<dbReference type="Pfam" id="PF00144">
    <property type="entry name" value="Beta-lactamase"/>
    <property type="match status" value="1"/>
</dbReference>
<dbReference type="AlphaFoldDB" id="A0A3M2JGR8"/>
<dbReference type="InterPro" id="IPR001466">
    <property type="entry name" value="Beta-lactam-related"/>
</dbReference>
<dbReference type="PANTHER" id="PTHR46825">
    <property type="entry name" value="D-ALANYL-D-ALANINE-CARBOXYPEPTIDASE/ENDOPEPTIDASE AMPH"/>
    <property type="match status" value="1"/>
</dbReference>
<protein>
    <submittedName>
        <fullName evidence="4">Class A beta-lactamase-related serine hydrolase</fullName>
    </submittedName>
</protein>
<evidence type="ECO:0000313" key="4">
    <source>
        <dbReference type="EMBL" id="RMI09468.1"/>
    </source>
</evidence>
<dbReference type="EMBL" id="RFFI01000048">
    <property type="protein sequence ID" value="RMI09468.1"/>
    <property type="molecule type" value="Genomic_DNA"/>
</dbReference>
<evidence type="ECO:0000256" key="1">
    <source>
        <dbReference type="ARBA" id="ARBA00004370"/>
    </source>
</evidence>
<reference evidence="4 5" key="1">
    <citation type="submission" date="2018-10" db="EMBL/GenBank/DDBJ databases">
        <title>Isolation, diversity and antifungal activity of actinobacteria from wheat.</title>
        <authorList>
            <person name="Han C."/>
        </authorList>
    </citation>
    <scope>NUCLEOTIDE SEQUENCE [LARGE SCALE GENOMIC DNA]</scope>
    <source>
        <strain evidence="4 5">NEAU-YY56</strain>
    </source>
</reference>
<dbReference type="Gene3D" id="3.40.710.10">
    <property type="entry name" value="DD-peptidase/beta-lactamase superfamily"/>
    <property type="match status" value="1"/>
</dbReference>